<reference evidence="4" key="1">
    <citation type="submission" date="2016-10" db="EMBL/GenBank/DDBJ databases">
        <authorList>
            <person name="Varghese N."/>
            <person name="Submissions S."/>
        </authorList>
    </citation>
    <scope>NUCLEOTIDE SEQUENCE [LARGE SCALE GENOMIC DNA]</scope>
    <source>
        <strain evidence="4">CGMCC 4.3530</strain>
    </source>
</reference>
<dbReference type="Pfam" id="PF02286">
    <property type="entry name" value="Dehydratase_LU"/>
    <property type="match status" value="1"/>
</dbReference>
<sequence>MTSSPQPRTHPTTDLAVPTQSRTGNADDSTPAHDGSPTRPVTTPDGKLRRTLALEQREVNKDGFIKEWPSMGLVAMDSPADPKPSVRVDHGQIVEMDGRKRADFDFIDRFIADKVIDPSVTEKAMALSATEIAHMLVSPTISRQEVLTVSRGLTPAKLLEVAKTMNVVELMMAFQKMRARRTPANQAHTTNKLENPVLIAADAAEAALRGFRELETTLGVVRYAPLVAIALLIGSQTGRGGVLTQCALEEATTLKLGMRGLTTYAETVSVYGTEQVFEDGDDTPWSKAFLASAYASRGIKARFTSGTGSEVLMGHADGKSMLYLEIRCILVTKGAGVQGLQNGSISCIGLPGAVPAGMRAVVAENMITAMVDLECSAGNDQAFSHSKMRSTARFLPQLLAGSDLVTGGYSSVPNEDNMFAGSNEDVLDYDDWNTLQRDFQVDGGLRHVTDKEISTVRESAARALQTVLAGLELDPPITVLEDEIQAAINAFSSADMPKRDIHQDLKAADYIDKKRISGLEVVRALDKDPQHAETVSNMLTMLRQRVSGDLLQTSAILDPDPGMTPRSAVNDPNDYAGPGTGYRPSGQRWEEMKVLRHLIETHPHRRVDDAGEDDADTPEAKKKKADEQAMRRLTFEEGNPAEKRDDPHEVVIALSPGFGRFSGTTITGEYAFADILKALIAGIKTGRGTPRFIRCLHSADVAAVAHTAAKHSGSKIGVGILSRGTTVIHHADLRRLQNLELFPQAPVMTPTIFEEIGKNAALYTQRGDAPDPVPTENDYMARVKYQARAALSQIKEIGFVTEDAPPIELDFKVDGVHWKDL</sequence>
<evidence type="ECO:0000313" key="3">
    <source>
        <dbReference type="EMBL" id="SDZ07510.1"/>
    </source>
</evidence>
<protein>
    <submittedName>
        <fullName evidence="3">Propanediol dehydratase, large subunit</fullName>
    </submittedName>
</protein>
<dbReference type="NCBIfam" id="NF011979">
    <property type="entry name" value="PRK15444.1"/>
    <property type="match status" value="1"/>
</dbReference>
<dbReference type="EMBL" id="FNOK01000045">
    <property type="protein sequence ID" value="SDZ07510.1"/>
    <property type="molecule type" value="Genomic_DNA"/>
</dbReference>
<proteinExistence type="predicted"/>
<feature type="domain" description="Diol/glycerol dehydratase large subunit" evidence="2">
    <location>
        <begin position="48"/>
        <end position="601"/>
    </location>
</feature>
<feature type="region of interest" description="Disordered" evidence="1">
    <location>
        <begin position="1"/>
        <end position="48"/>
    </location>
</feature>
<dbReference type="InterPro" id="IPR010254">
    <property type="entry name" value="B12-dep_deHydtase_bsu"/>
</dbReference>
<feature type="region of interest" description="Disordered" evidence="1">
    <location>
        <begin position="604"/>
        <end position="628"/>
    </location>
</feature>
<evidence type="ECO:0000259" key="2">
    <source>
        <dbReference type="Pfam" id="PF02286"/>
    </source>
</evidence>
<dbReference type="GO" id="GO:0016836">
    <property type="term" value="F:hydro-lyase activity"/>
    <property type="evidence" value="ECO:0007669"/>
    <property type="project" value="InterPro"/>
</dbReference>
<name>A0A1H3Q2N8_9PSEU</name>
<dbReference type="SUPFAM" id="SSF52968">
    <property type="entry name" value="B12-dependent dehydatase associated subunit"/>
    <property type="match status" value="1"/>
</dbReference>
<dbReference type="AlphaFoldDB" id="A0A1H3Q2N8"/>
<dbReference type="InterPro" id="IPR003206">
    <property type="entry name" value="Diol/glycerol_deHydtase_lsu"/>
</dbReference>
<dbReference type="SUPFAM" id="SSF51703">
    <property type="entry name" value="Cobalamin (vitamin B12)-dependent enzymes"/>
    <property type="match status" value="1"/>
</dbReference>
<dbReference type="Gene3D" id="3.20.20.350">
    <property type="entry name" value="Diol/glycerol dehydratase, large subunit"/>
    <property type="match status" value="1"/>
</dbReference>
<dbReference type="GO" id="GO:0031419">
    <property type="term" value="F:cobalamin binding"/>
    <property type="evidence" value="ECO:0007669"/>
    <property type="project" value="InterPro"/>
</dbReference>
<feature type="compositionally biased region" description="Polar residues" evidence="1">
    <location>
        <begin position="1"/>
        <end position="28"/>
    </location>
</feature>
<evidence type="ECO:0000256" key="1">
    <source>
        <dbReference type="SAM" id="MobiDB-lite"/>
    </source>
</evidence>
<dbReference type="STRING" id="418495.SAMN05216215_104538"/>
<dbReference type="InterPro" id="IPR016176">
    <property type="entry name" value="Cbl-dep_enz_cat"/>
</dbReference>
<dbReference type="Proteomes" id="UP000199529">
    <property type="component" value="Unassembled WGS sequence"/>
</dbReference>
<organism evidence="3 4">
    <name type="scientific">Saccharopolyspora shandongensis</name>
    <dbReference type="NCBI Taxonomy" id="418495"/>
    <lineage>
        <taxon>Bacteria</taxon>
        <taxon>Bacillati</taxon>
        <taxon>Actinomycetota</taxon>
        <taxon>Actinomycetes</taxon>
        <taxon>Pseudonocardiales</taxon>
        <taxon>Pseudonocardiaceae</taxon>
        <taxon>Saccharopolyspora</taxon>
    </lineage>
</organism>
<evidence type="ECO:0000313" key="4">
    <source>
        <dbReference type="Proteomes" id="UP000199529"/>
    </source>
</evidence>
<gene>
    <name evidence="3" type="ORF">SAMN05216215_104538</name>
</gene>
<feature type="compositionally biased region" description="Basic and acidic residues" evidence="1">
    <location>
        <begin position="618"/>
        <end position="628"/>
    </location>
</feature>
<dbReference type="InterPro" id="IPR036999">
    <property type="entry name" value="Diol/glycerol_deHase_lsu_sf"/>
</dbReference>
<dbReference type="InterPro" id="IPR003208">
    <property type="entry name" value="Dehydtase/Dehydtase_re"/>
</dbReference>
<accession>A0A1H3Q2N8</accession>
<dbReference type="RefSeq" id="WP_281247477.1">
    <property type="nucleotide sequence ID" value="NZ_FNOK01000045.1"/>
</dbReference>
<feature type="region of interest" description="Disordered" evidence="1">
    <location>
        <begin position="555"/>
        <end position="586"/>
    </location>
</feature>
<keyword evidence="4" id="KW-1185">Reference proteome</keyword>
<dbReference type="Gene3D" id="3.40.50.10150">
    <property type="entry name" value="B12-dependent dehydatase associated subunit"/>
    <property type="match status" value="1"/>
</dbReference>
<dbReference type="Pfam" id="PF02288">
    <property type="entry name" value="Dehydratase_MU"/>
    <property type="match status" value="1"/>
</dbReference>